<accession>A0A5A7NYC0</accession>
<gene>
    <name evidence="1" type="ORF">STAS_01093</name>
</gene>
<keyword evidence="2" id="KW-1185">Reference proteome</keyword>
<organism evidence="1 2">
    <name type="scientific">Striga asiatica</name>
    <name type="common">Asiatic witchweed</name>
    <name type="synonym">Buchnera asiatica</name>
    <dbReference type="NCBI Taxonomy" id="4170"/>
    <lineage>
        <taxon>Eukaryota</taxon>
        <taxon>Viridiplantae</taxon>
        <taxon>Streptophyta</taxon>
        <taxon>Embryophyta</taxon>
        <taxon>Tracheophyta</taxon>
        <taxon>Spermatophyta</taxon>
        <taxon>Magnoliopsida</taxon>
        <taxon>eudicotyledons</taxon>
        <taxon>Gunneridae</taxon>
        <taxon>Pentapetalae</taxon>
        <taxon>asterids</taxon>
        <taxon>lamiids</taxon>
        <taxon>Lamiales</taxon>
        <taxon>Orobanchaceae</taxon>
        <taxon>Buchnereae</taxon>
        <taxon>Striga</taxon>
    </lineage>
</organism>
<name>A0A5A7NYC0_STRAF</name>
<dbReference type="GO" id="GO:0003677">
    <property type="term" value="F:DNA binding"/>
    <property type="evidence" value="ECO:0007669"/>
    <property type="project" value="UniProtKB-KW"/>
</dbReference>
<evidence type="ECO:0000313" key="2">
    <source>
        <dbReference type="Proteomes" id="UP000325081"/>
    </source>
</evidence>
<sequence>MVFEEMFMVFEEKCSGREICERVMVAVLHPQCWEMDLGNDVDRQRFPRPTTSQIRVAASAHSSILGKSDFGGITETVETGVQIWTDCEVKEIGAASEQKRILRYPIPNTDTTSNTEIKVTNVETRPLSSLKNIPCRKNQFTNTPNKESAACTKSSSQALASLMSPRTRHTKLMCLQKAKPVQNCVEDGEKIARGRFHHPYPEFVKGCLQVIPVRDNLLDVLQL</sequence>
<comment type="caution">
    <text evidence="1">The sequence shown here is derived from an EMBL/GenBank/DDBJ whole genome shotgun (WGS) entry which is preliminary data.</text>
</comment>
<reference evidence="2" key="1">
    <citation type="journal article" date="2019" name="Curr. Biol.">
        <title>Genome Sequence of Striga asiatica Provides Insight into the Evolution of Plant Parasitism.</title>
        <authorList>
            <person name="Yoshida S."/>
            <person name="Kim S."/>
            <person name="Wafula E.K."/>
            <person name="Tanskanen J."/>
            <person name="Kim Y.M."/>
            <person name="Honaas L."/>
            <person name="Yang Z."/>
            <person name="Spallek T."/>
            <person name="Conn C.E."/>
            <person name="Ichihashi Y."/>
            <person name="Cheong K."/>
            <person name="Cui S."/>
            <person name="Der J.P."/>
            <person name="Gundlach H."/>
            <person name="Jiao Y."/>
            <person name="Hori C."/>
            <person name="Ishida J.K."/>
            <person name="Kasahara H."/>
            <person name="Kiba T."/>
            <person name="Kim M.S."/>
            <person name="Koo N."/>
            <person name="Laohavisit A."/>
            <person name="Lee Y.H."/>
            <person name="Lumba S."/>
            <person name="McCourt P."/>
            <person name="Mortimer J.C."/>
            <person name="Mutuku J.M."/>
            <person name="Nomura T."/>
            <person name="Sasaki-Sekimoto Y."/>
            <person name="Seto Y."/>
            <person name="Wang Y."/>
            <person name="Wakatake T."/>
            <person name="Sakakibara H."/>
            <person name="Demura T."/>
            <person name="Yamaguchi S."/>
            <person name="Yoneyama K."/>
            <person name="Manabe R.I."/>
            <person name="Nelson D.C."/>
            <person name="Schulman A.H."/>
            <person name="Timko M.P."/>
            <person name="dePamphilis C.W."/>
            <person name="Choi D."/>
            <person name="Shirasu K."/>
        </authorList>
    </citation>
    <scope>NUCLEOTIDE SEQUENCE [LARGE SCALE GENOMIC DNA]</scope>
    <source>
        <strain evidence="2">cv. UVA1</strain>
    </source>
</reference>
<dbReference type="Proteomes" id="UP000325081">
    <property type="component" value="Unassembled WGS sequence"/>
</dbReference>
<dbReference type="EMBL" id="BKCP01000114">
    <property type="protein sequence ID" value="GER25506.1"/>
    <property type="molecule type" value="Genomic_DNA"/>
</dbReference>
<keyword evidence="1" id="KW-0238">DNA-binding</keyword>
<proteinExistence type="predicted"/>
<protein>
    <submittedName>
        <fullName evidence="1">Basic helix-loop-helix (BHLH) DNA-bindingsuperfamily protein</fullName>
    </submittedName>
</protein>
<dbReference type="AlphaFoldDB" id="A0A5A7NYC0"/>
<evidence type="ECO:0000313" key="1">
    <source>
        <dbReference type="EMBL" id="GER25506.1"/>
    </source>
</evidence>